<comment type="caution">
    <text evidence="1">The sequence shown here is derived from an EMBL/GenBank/DDBJ whole genome shotgun (WGS) entry which is preliminary data.</text>
</comment>
<proteinExistence type="predicted"/>
<reference evidence="1 2" key="1">
    <citation type="submission" date="2022-08" db="EMBL/GenBank/DDBJ databases">
        <title>Proteogenomics of the novel Dehalobacterium formicoaceticum strain EZ94 highlights a key role of methyltransferases during anaerobic dichloromethane degradation.</title>
        <authorList>
            <person name="Wasmund K."/>
        </authorList>
    </citation>
    <scope>NUCLEOTIDE SEQUENCE [LARGE SCALE GENOMIC DNA]</scope>
    <source>
        <strain evidence="1 2">EZ94</strain>
    </source>
</reference>
<evidence type="ECO:0000313" key="2">
    <source>
        <dbReference type="Proteomes" id="UP001524944"/>
    </source>
</evidence>
<dbReference type="RefSeq" id="WP_257911656.1">
    <property type="nucleotide sequence ID" value="NZ_JANPWE010000001.1"/>
</dbReference>
<sequence length="195" mass="21693">MAASAESSSTNILNEIDMLSIIEGDLETPEGDEIKGPFTLDEIAKEMATIEGISVKDALQKLSSGNDKIEPSGVSDYYTYTRSVTVTSTYKPKLVFYCNIVRVDIQPIIFLKIEHASLNRSYNSTSKQFAGHIYYNLENNTRFYYELNGDFYNNGTTTYAGGASVNVGEYATINFSVSSSSNFYKYCYDSGSIYI</sequence>
<gene>
    <name evidence="1" type="ORF">NVS47_01115</name>
</gene>
<organism evidence="1 2">
    <name type="scientific">Dehalobacterium formicoaceticum</name>
    <dbReference type="NCBI Taxonomy" id="51515"/>
    <lineage>
        <taxon>Bacteria</taxon>
        <taxon>Bacillati</taxon>
        <taxon>Bacillota</taxon>
        <taxon>Clostridia</taxon>
        <taxon>Eubacteriales</taxon>
        <taxon>Peptococcaceae</taxon>
        <taxon>Dehalobacterium</taxon>
    </lineage>
</organism>
<evidence type="ECO:0000313" key="1">
    <source>
        <dbReference type="EMBL" id="MCR6544129.1"/>
    </source>
</evidence>
<dbReference type="Proteomes" id="UP001524944">
    <property type="component" value="Unassembled WGS sequence"/>
</dbReference>
<protein>
    <submittedName>
        <fullName evidence="1">Uncharacterized protein</fullName>
    </submittedName>
</protein>
<dbReference type="EMBL" id="JANPWE010000001">
    <property type="protein sequence ID" value="MCR6544129.1"/>
    <property type="molecule type" value="Genomic_DNA"/>
</dbReference>
<accession>A0ABT1XZT6</accession>
<name>A0ABT1XZT6_9FIRM</name>
<keyword evidence="2" id="KW-1185">Reference proteome</keyword>